<gene>
    <name evidence="1" type="ORF">EDC37_10353</name>
</gene>
<dbReference type="AlphaFoldDB" id="A0A4R3KCD7"/>
<accession>A0A4R3KCD7</accession>
<dbReference type="Proteomes" id="UP000295188">
    <property type="component" value="Unassembled WGS sequence"/>
</dbReference>
<evidence type="ECO:0000313" key="1">
    <source>
        <dbReference type="EMBL" id="TCS80884.1"/>
    </source>
</evidence>
<protein>
    <submittedName>
        <fullName evidence="1">CopG family transcriptional regulator/antitoxin EndoAI</fullName>
    </submittedName>
</protein>
<dbReference type="GO" id="GO:0006355">
    <property type="term" value="P:regulation of DNA-templated transcription"/>
    <property type="evidence" value="ECO:0007669"/>
    <property type="project" value="InterPro"/>
</dbReference>
<dbReference type="RefSeq" id="WP_132547561.1">
    <property type="nucleotide sequence ID" value="NZ_SMAA01000003.1"/>
</dbReference>
<evidence type="ECO:0000313" key="2">
    <source>
        <dbReference type="Proteomes" id="UP000295188"/>
    </source>
</evidence>
<sequence>MSACRRIVIDLPNDLAGELENLAQAEQTSHEELLCKAVQSYIEDCKHRNIVEQMKKGYREMGSINITIAEEGLYGGISKK</sequence>
<name>A0A4R3KCD7_9FIRM</name>
<keyword evidence="2" id="KW-1185">Reference proteome</keyword>
<dbReference type="OrthoDB" id="1634058at2"/>
<comment type="caution">
    <text evidence="1">The sequence shown here is derived from an EMBL/GenBank/DDBJ whole genome shotgun (WGS) entry which is preliminary data.</text>
</comment>
<organism evidence="1 2">
    <name type="scientific">Pectinatus cerevisiiphilus</name>
    <dbReference type="NCBI Taxonomy" id="86956"/>
    <lineage>
        <taxon>Bacteria</taxon>
        <taxon>Bacillati</taxon>
        <taxon>Bacillota</taxon>
        <taxon>Negativicutes</taxon>
        <taxon>Selenomonadales</taxon>
        <taxon>Selenomonadaceae</taxon>
        <taxon>Pectinatus</taxon>
    </lineage>
</organism>
<proteinExistence type="predicted"/>
<dbReference type="InterPro" id="IPR013321">
    <property type="entry name" value="Arc_rbn_hlx_hlx"/>
</dbReference>
<dbReference type="Gene3D" id="1.10.1220.10">
    <property type="entry name" value="Met repressor-like"/>
    <property type="match status" value="1"/>
</dbReference>
<reference evidence="1 2" key="1">
    <citation type="submission" date="2019-03" db="EMBL/GenBank/DDBJ databases">
        <title>Genomic Encyclopedia of Type Strains, Phase IV (KMG-IV): sequencing the most valuable type-strain genomes for metagenomic binning, comparative biology and taxonomic classification.</title>
        <authorList>
            <person name="Goeker M."/>
        </authorList>
    </citation>
    <scope>NUCLEOTIDE SEQUENCE [LARGE SCALE GENOMIC DNA]</scope>
    <source>
        <strain evidence="1 2">DSM 20467</strain>
    </source>
</reference>
<dbReference type="EMBL" id="SMAA01000003">
    <property type="protein sequence ID" value="TCS80884.1"/>
    <property type="molecule type" value="Genomic_DNA"/>
</dbReference>